<keyword evidence="5" id="KW-0663">Pyridoxal phosphate</keyword>
<accession>A0A163AW37</accession>
<keyword evidence="9" id="KW-1185">Reference proteome</keyword>
<keyword evidence="4" id="KW-0479">Metal-binding</keyword>
<dbReference type="PROSITE" id="PS51918">
    <property type="entry name" value="RADICAL_SAM"/>
    <property type="match status" value="1"/>
</dbReference>
<keyword evidence="2" id="KW-0004">4Fe-4S</keyword>
<dbReference type="GO" id="GO:0051539">
    <property type="term" value="F:4 iron, 4 sulfur cluster binding"/>
    <property type="evidence" value="ECO:0007669"/>
    <property type="project" value="UniProtKB-KW"/>
</dbReference>
<keyword evidence="3" id="KW-0949">S-adenosyl-L-methionine</keyword>
<dbReference type="PANTHER" id="PTHR30538:SF0">
    <property type="entry name" value="L-LYSINE 2,3-AMINOMUTASE AQ_1632-RELATED"/>
    <property type="match status" value="1"/>
</dbReference>
<protein>
    <submittedName>
        <fullName evidence="8">Catalytic</fullName>
    </submittedName>
</protein>
<evidence type="ECO:0000256" key="3">
    <source>
        <dbReference type="ARBA" id="ARBA00022691"/>
    </source>
</evidence>
<dbReference type="PANTHER" id="PTHR30538">
    <property type="entry name" value="LYSINE 2,3-AMINOMUTASE-RELATED"/>
    <property type="match status" value="1"/>
</dbReference>
<dbReference type="GO" id="GO:0003824">
    <property type="term" value="F:catalytic activity"/>
    <property type="evidence" value="ECO:0007669"/>
    <property type="project" value="InterPro"/>
</dbReference>
<dbReference type="GO" id="GO:0046872">
    <property type="term" value="F:metal ion binding"/>
    <property type="evidence" value="ECO:0007669"/>
    <property type="project" value="UniProtKB-KW"/>
</dbReference>
<dbReference type="InterPro" id="IPR013785">
    <property type="entry name" value="Aldolase_TIM"/>
</dbReference>
<dbReference type="InterPro" id="IPR007197">
    <property type="entry name" value="rSAM"/>
</dbReference>
<keyword evidence="7" id="KW-0411">Iron-sulfur</keyword>
<reference evidence="8 9" key="1">
    <citation type="journal article" date="2016" name="Sci. Rep.">
        <title>Draft genome sequencing and secretome analysis of fungal phytopathogen Ascochyta rabiei provides insight into the necrotrophic effector repertoire.</title>
        <authorList>
            <person name="Verma S."/>
            <person name="Gazara R.K."/>
            <person name="Nizam S."/>
            <person name="Parween S."/>
            <person name="Chattopadhyay D."/>
            <person name="Verma P.K."/>
        </authorList>
    </citation>
    <scope>NUCLEOTIDE SEQUENCE [LARGE SCALE GENOMIC DNA]</scope>
    <source>
        <strain evidence="8 9">ArDII</strain>
    </source>
</reference>
<evidence type="ECO:0000256" key="2">
    <source>
        <dbReference type="ARBA" id="ARBA00022485"/>
    </source>
</evidence>
<dbReference type="InterPro" id="IPR058240">
    <property type="entry name" value="rSAM_sf"/>
</dbReference>
<dbReference type="AlphaFoldDB" id="A0A163AW37"/>
<name>A0A163AW37_DIDRA</name>
<dbReference type="OrthoDB" id="5396721at2759"/>
<evidence type="ECO:0000256" key="5">
    <source>
        <dbReference type="ARBA" id="ARBA00022898"/>
    </source>
</evidence>
<dbReference type="NCBIfam" id="TIGR00238">
    <property type="entry name" value="KamA family radical SAM protein"/>
    <property type="match status" value="1"/>
</dbReference>
<dbReference type="Proteomes" id="UP000076837">
    <property type="component" value="Unassembled WGS sequence"/>
</dbReference>
<proteinExistence type="predicted"/>
<dbReference type="Gene3D" id="3.20.20.70">
    <property type="entry name" value="Aldolase class I"/>
    <property type="match status" value="1"/>
</dbReference>
<comment type="caution">
    <text evidence="8">The sequence shown here is derived from an EMBL/GenBank/DDBJ whole genome shotgun (WGS) entry which is preliminary data.</text>
</comment>
<keyword evidence="6" id="KW-0408">Iron</keyword>
<dbReference type="SUPFAM" id="SSF102114">
    <property type="entry name" value="Radical SAM enzymes"/>
    <property type="match status" value="1"/>
</dbReference>
<dbReference type="SFLD" id="SFLDG01070">
    <property type="entry name" value="PLP-dependent"/>
    <property type="match status" value="1"/>
</dbReference>
<dbReference type="InterPro" id="IPR003739">
    <property type="entry name" value="Lys_aminomutase/Glu_NH3_mut"/>
</dbReference>
<evidence type="ECO:0000256" key="1">
    <source>
        <dbReference type="ARBA" id="ARBA00001933"/>
    </source>
</evidence>
<dbReference type="STRING" id="5454.A0A163AW37"/>
<dbReference type="SFLD" id="SFLDS00029">
    <property type="entry name" value="Radical_SAM"/>
    <property type="match status" value="1"/>
</dbReference>
<gene>
    <name evidence="8" type="ORF">ST47_g7392</name>
</gene>
<evidence type="ECO:0000256" key="7">
    <source>
        <dbReference type="ARBA" id="ARBA00023014"/>
    </source>
</evidence>
<evidence type="ECO:0000313" key="9">
    <source>
        <dbReference type="Proteomes" id="UP000076837"/>
    </source>
</evidence>
<sequence length="545" mass="61286">MLLNTVRLQRLVLRSKPLGANHTFAKCRSQSTSAAQEPYWQRIKPWKDVPAEDFKSYRWQLANTVPDTRKLHRFLSDVLPAHLGPTKNPLLKKIRTRQQFIDDATAALKLAPMAIRLTPHLLSVIDWDNPLDDPIRRQFLPLASGIVPDHEGLKLDSLNEQSDSPVPGLVHRYPGRALFLATSICPVYCRFCTRSYAVGANTETVSKSPQKPSRRRWEVVFQHIENTPSLHDIVVSGGDAYYLQPEDLKEIGERLLSIPHIQRIRFASKGLAVAPCRIADETDQWTNTLIELSNKGRDMAKQVCLHTHINHVNEITWVTREAANRLFKHGVIVRNQSVLLKGVNDTKEDLSNLIETLASMNIQPYYIYQCDMVRGVEDLRTPLSKIIELDKELRGTLSGFMMPAFVVDLPGGGGKRLVSTYDSYDAETGIAKYRAPGLPGYKGALEYEYHDPKVVTELAVEELRQEQEQALEQEMPLQEFTSPNVPRPALCTPLSGIIRQTPPYIYESSPTQASIAANARLMSVKPEDLAPHIGTNNWQPSAVAA</sequence>
<dbReference type="EMBL" id="JYNV01000244">
    <property type="protein sequence ID" value="KZM21428.1"/>
    <property type="molecule type" value="Genomic_DNA"/>
</dbReference>
<organism evidence="8 9">
    <name type="scientific">Didymella rabiei</name>
    <name type="common">Chickpea ascochyta blight fungus</name>
    <name type="synonym">Mycosphaerella rabiei</name>
    <dbReference type="NCBI Taxonomy" id="5454"/>
    <lineage>
        <taxon>Eukaryota</taxon>
        <taxon>Fungi</taxon>
        <taxon>Dikarya</taxon>
        <taxon>Ascomycota</taxon>
        <taxon>Pezizomycotina</taxon>
        <taxon>Dothideomycetes</taxon>
        <taxon>Pleosporomycetidae</taxon>
        <taxon>Pleosporales</taxon>
        <taxon>Pleosporineae</taxon>
        <taxon>Didymellaceae</taxon>
        <taxon>Ascochyta</taxon>
    </lineage>
</organism>
<evidence type="ECO:0000313" key="8">
    <source>
        <dbReference type="EMBL" id="KZM21428.1"/>
    </source>
</evidence>
<dbReference type="Gene3D" id="6.10.140.1170">
    <property type="match status" value="1"/>
</dbReference>
<comment type="cofactor">
    <cofactor evidence="1">
        <name>pyridoxal 5'-phosphate</name>
        <dbReference type="ChEBI" id="CHEBI:597326"/>
    </cofactor>
</comment>
<evidence type="ECO:0000256" key="4">
    <source>
        <dbReference type="ARBA" id="ARBA00022723"/>
    </source>
</evidence>
<evidence type="ECO:0000256" key="6">
    <source>
        <dbReference type="ARBA" id="ARBA00023004"/>
    </source>
</evidence>